<keyword evidence="8" id="KW-0798">TonB box</keyword>
<keyword evidence="6" id="KW-0408">Iron</keyword>
<dbReference type="EMBL" id="WNDS01000001">
    <property type="protein sequence ID" value="KAF1017094.1"/>
    <property type="molecule type" value="Genomic_DNA"/>
</dbReference>
<evidence type="ECO:0000313" key="13">
    <source>
        <dbReference type="Proteomes" id="UP000487117"/>
    </source>
</evidence>
<dbReference type="GO" id="GO:0006826">
    <property type="term" value="P:iron ion transport"/>
    <property type="evidence" value="ECO:0007669"/>
    <property type="project" value="UniProtKB-KW"/>
</dbReference>
<evidence type="ECO:0000256" key="4">
    <source>
        <dbReference type="ARBA" id="ARBA00022496"/>
    </source>
</evidence>
<evidence type="ECO:0000256" key="8">
    <source>
        <dbReference type="ARBA" id="ARBA00023077"/>
    </source>
</evidence>
<keyword evidence="3" id="KW-1134">Transmembrane beta strand</keyword>
<evidence type="ECO:0000256" key="3">
    <source>
        <dbReference type="ARBA" id="ARBA00022452"/>
    </source>
</evidence>
<evidence type="ECO:0000256" key="1">
    <source>
        <dbReference type="ARBA" id="ARBA00004571"/>
    </source>
</evidence>
<keyword evidence="10" id="KW-0998">Cell outer membrane</keyword>
<keyword evidence="5" id="KW-0812">Transmembrane</keyword>
<keyword evidence="9" id="KW-0472">Membrane</keyword>
<evidence type="ECO:0000256" key="9">
    <source>
        <dbReference type="ARBA" id="ARBA00023136"/>
    </source>
</evidence>
<comment type="caution">
    <text evidence="12">The sequence shown here is derived from an EMBL/GenBank/DDBJ whole genome shotgun (WGS) entry which is preliminary data.</text>
</comment>
<keyword evidence="7" id="KW-0406">Ion transport</keyword>
<accession>A0A7V8FJD7</accession>
<dbReference type="Proteomes" id="UP000487117">
    <property type="component" value="Unassembled WGS sequence"/>
</dbReference>
<comment type="subcellular location">
    <subcellularLocation>
        <location evidence="1">Cell outer membrane</location>
        <topology evidence="1">Multi-pass membrane protein</topology>
    </subcellularLocation>
</comment>
<evidence type="ECO:0000256" key="6">
    <source>
        <dbReference type="ARBA" id="ARBA00023004"/>
    </source>
</evidence>
<dbReference type="AlphaFoldDB" id="A0A7V8FJD7"/>
<evidence type="ECO:0000313" key="12">
    <source>
        <dbReference type="EMBL" id="KAF1017094.1"/>
    </source>
</evidence>
<dbReference type="InterPro" id="IPR000531">
    <property type="entry name" value="Beta-barrel_TonB"/>
</dbReference>
<organism evidence="12 13">
    <name type="scientific">Stenotrophomonas maltophilia</name>
    <name type="common">Pseudomonas maltophilia</name>
    <name type="synonym">Xanthomonas maltophilia</name>
    <dbReference type="NCBI Taxonomy" id="40324"/>
    <lineage>
        <taxon>Bacteria</taxon>
        <taxon>Pseudomonadati</taxon>
        <taxon>Pseudomonadota</taxon>
        <taxon>Gammaproteobacteria</taxon>
        <taxon>Lysobacterales</taxon>
        <taxon>Lysobacteraceae</taxon>
        <taxon>Stenotrophomonas</taxon>
        <taxon>Stenotrophomonas maltophilia group</taxon>
    </lineage>
</organism>
<protein>
    <recommendedName>
        <fullName evidence="11">TonB-dependent receptor-like beta-barrel domain-containing protein</fullName>
    </recommendedName>
</protein>
<keyword evidence="2" id="KW-0813">Transport</keyword>
<evidence type="ECO:0000256" key="2">
    <source>
        <dbReference type="ARBA" id="ARBA00022448"/>
    </source>
</evidence>
<feature type="domain" description="TonB-dependent receptor-like beta-barrel" evidence="11">
    <location>
        <begin position="12"/>
        <end position="182"/>
    </location>
</feature>
<proteinExistence type="predicted"/>
<dbReference type="PANTHER" id="PTHR32552:SF81">
    <property type="entry name" value="TONB-DEPENDENT OUTER MEMBRANE RECEPTOR"/>
    <property type="match status" value="1"/>
</dbReference>
<gene>
    <name evidence="12" type="ORF">GAK31_00353</name>
</gene>
<name>A0A7V8FJD7_STEMA</name>
<dbReference type="InterPro" id="IPR036942">
    <property type="entry name" value="Beta-barrel_TonB_sf"/>
</dbReference>
<dbReference type="InterPro" id="IPR039426">
    <property type="entry name" value="TonB-dep_rcpt-like"/>
</dbReference>
<dbReference type="SUPFAM" id="SSF56935">
    <property type="entry name" value="Porins"/>
    <property type="match status" value="1"/>
</dbReference>
<dbReference type="Gene3D" id="2.40.170.20">
    <property type="entry name" value="TonB-dependent receptor, beta-barrel domain"/>
    <property type="match status" value="1"/>
</dbReference>
<sequence length="182" mass="20111">MRLASKADGRLLWQLGALYTDEDAAYIEDGSALSPLQRPVSNLFTANVLTTYREKALFGNATWKFTEQFDLALGVRQARNDQHFRQTLGGLLGGDGVQRSTRSSESVTTWSASPRLFLGKDTMAYLRVATGYRAGSPNPVLPAAPEVPAEVKSDTLINYEAGLKTHFWDRRALLEVAAFRID</sequence>
<evidence type="ECO:0000256" key="10">
    <source>
        <dbReference type="ARBA" id="ARBA00023237"/>
    </source>
</evidence>
<dbReference type="Pfam" id="PF00593">
    <property type="entry name" value="TonB_dep_Rec_b-barrel"/>
    <property type="match status" value="1"/>
</dbReference>
<dbReference type="PANTHER" id="PTHR32552">
    <property type="entry name" value="FERRICHROME IRON RECEPTOR-RELATED"/>
    <property type="match status" value="1"/>
</dbReference>
<evidence type="ECO:0000256" key="7">
    <source>
        <dbReference type="ARBA" id="ARBA00023065"/>
    </source>
</evidence>
<evidence type="ECO:0000256" key="5">
    <source>
        <dbReference type="ARBA" id="ARBA00022692"/>
    </source>
</evidence>
<reference evidence="13" key="1">
    <citation type="journal article" date="2020" name="MBio">
        <title>Horizontal gene transfer to a defensive symbiont with a reduced genome amongst a multipartite beetle microbiome.</title>
        <authorList>
            <person name="Waterworth S.C."/>
            <person name="Florez L.V."/>
            <person name="Rees E.R."/>
            <person name="Hertweck C."/>
            <person name="Kaltenpoth M."/>
            <person name="Kwan J.C."/>
        </authorList>
    </citation>
    <scope>NUCLEOTIDE SEQUENCE [LARGE SCALE GENOMIC DNA]</scope>
</reference>
<evidence type="ECO:0000259" key="11">
    <source>
        <dbReference type="Pfam" id="PF00593"/>
    </source>
</evidence>
<keyword evidence="4" id="KW-0410">Iron transport</keyword>
<dbReference type="GO" id="GO:0009279">
    <property type="term" value="C:cell outer membrane"/>
    <property type="evidence" value="ECO:0007669"/>
    <property type="project" value="UniProtKB-SubCell"/>
</dbReference>